<sequence>MKNAKIMNQKIGKDYGKIILAFVIVFVPICYAIIYLYFFY</sequence>
<dbReference type="Proteomes" id="UP000249754">
    <property type="component" value="Unassembled WGS sequence"/>
</dbReference>
<reference evidence="2 3" key="1">
    <citation type="submission" date="2018-06" db="EMBL/GenBank/DDBJ databases">
        <title>Genomic Encyclopedia of Archaeal and Bacterial Type Strains, Phase II (KMG-II): from individual species to whole genera.</title>
        <authorList>
            <person name="Goeker M."/>
        </authorList>
    </citation>
    <scope>NUCLEOTIDE SEQUENCE [LARGE SCALE GENOMIC DNA]</scope>
    <source>
        <strain evidence="2 3">DSM 14825</strain>
    </source>
</reference>
<keyword evidence="1" id="KW-0812">Transmembrane</keyword>
<accession>A0A327RWS3</accession>
<keyword evidence="1" id="KW-1133">Transmembrane helix</keyword>
<name>A0A327RWS3_9SPHI</name>
<feature type="transmembrane region" description="Helical" evidence="1">
    <location>
        <begin position="20"/>
        <end position="38"/>
    </location>
</feature>
<keyword evidence="1" id="KW-0472">Membrane</keyword>
<evidence type="ECO:0000313" key="2">
    <source>
        <dbReference type="EMBL" id="RAJ20891.1"/>
    </source>
</evidence>
<organism evidence="2 3">
    <name type="scientific">Pedobacter cryoconitis</name>
    <dbReference type="NCBI Taxonomy" id="188932"/>
    <lineage>
        <taxon>Bacteria</taxon>
        <taxon>Pseudomonadati</taxon>
        <taxon>Bacteroidota</taxon>
        <taxon>Sphingobacteriia</taxon>
        <taxon>Sphingobacteriales</taxon>
        <taxon>Sphingobacteriaceae</taxon>
        <taxon>Pedobacter</taxon>
    </lineage>
</organism>
<dbReference type="AlphaFoldDB" id="A0A327RWS3"/>
<comment type="caution">
    <text evidence="2">The sequence shown here is derived from an EMBL/GenBank/DDBJ whole genome shotgun (WGS) entry which is preliminary data.</text>
</comment>
<dbReference type="EMBL" id="QLLR01000046">
    <property type="protein sequence ID" value="RAJ20891.1"/>
    <property type="molecule type" value="Genomic_DNA"/>
</dbReference>
<evidence type="ECO:0000313" key="3">
    <source>
        <dbReference type="Proteomes" id="UP000249754"/>
    </source>
</evidence>
<gene>
    <name evidence="2" type="ORF">LY11_05093</name>
</gene>
<protein>
    <submittedName>
        <fullName evidence="2">Uncharacterized protein</fullName>
    </submittedName>
</protein>
<evidence type="ECO:0000256" key="1">
    <source>
        <dbReference type="SAM" id="Phobius"/>
    </source>
</evidence>
<proteinExistence type="predicted"/>